<reference evidence="2 3" key="1">
    <citation type="journal article" date="2018" name="Nat. Genet.">
        <title>The Rosa genome provides new insights in the design of modern roses.</title>
        <authorList>
            <person name="Bendahmane M."/>
        </authorList>
    </citation>
    <scope>NUCLEOTIDE SEQUENCE [LARGE SCALE GENOMIC DNA]</scope>
    <source>
        <strain evidence="3">cv. Old Blush</strain>
    </source>
</reference>
<dbReference type="Proteomes" id="UP000238479">
    <property type="component" value="Chromosome 3"/>
</dbReference>
<gene>
    <name evidence="2" type="ORF">RchiOBHm_Chr3g0497251</name>
</gene>
<feature type="chain" id="PRO_5015178301" evidence="1">
    <location>
        <begin position="19"/>
        <end position="67"/>
    </location>
</feature>
<evidence type="ECO:0000313" key="2">
    <source>
        <dbReference type="EMBL" id="PRQ45946.1"/>
    </source>
</evidence>
<dbReference type="AlphaFoldDB" id="A0A2P6RHP3"/>
<comment type="caution">
    <text evidence="2">The sequence shown here is derived from an EMBL/GenBank/DDBJ whole genome shotgun (WGS) entry which is preliminary data.</text>
</comment>
<feature type="signal peptide" evidence="1">
    <location>
        <begin position="1"/>
        <end position="18"/>
    </location>
</feature>
<dbReference type="Gramene" id="PRQ45946">
    <property type="protein sequence ID" value="PRQ45946"/>
    <property type="gene ID" value="RchiOBHm_Chr3g0497251"/>
</dbReference>
<name>A0A2P6RHP3_ROSCH</name>
<sequence length="67" mass="7850">MKFCLLLLFCFALFCVKNQINLIGYDWLYKPFICLPFYSVLVSEHFVVPTVPILLCWEKIGVLFSLV</sequence>
<evidence type="ECO:0000256" key="1">
    <source>
        <dbReference type="SAM" id="SignalP"/>
    </source>
</evidence>
<accession>A0A2P6RHP3</accession>
<keyword evidence="3" id="KW-1185">Reference proteome</keyword>
<keyword evidence="1" id="KW-0732">Signal</keyword>
<organism evidence="2 3">
    <name type="scientific">Rosa chinensis</name>
    <name type="common">China rose</name>
    <dbReference type="NCBI Taxonomy" id="74649"/>
    <lineage>
        <taxon>Eukaryota</taxon>
        <taxon>Viridiplantae</taxon>
        <taxon>Streptophyta</taxon>
        <taxon>Embryophyta</taxon>
        <taxon>Tracheophyta</taxon>
        <taxon>Spermatophyta</taxon>
        <taxon>Magnoliopsida</taxon>
        <taxon>eudicotyledons</taxon>
        <taxon>Gunneridae</taxon>
        <taxon>Pentapetalae</taxon>
        <taxon>rosids</taxon>
        <taxon>fabids</taxon>
        <taxon>Rosales</taxon>
        <taxon>Rosaceae</taxon>
        <taxon>Rosoideae</taxon>
        <taxon>Rosoideae incertae sedis</taxon>
        <taxon>Rosa</taxon>
    </lineage>
</organism>
<evidence type="ECO:0000313" key="3">
    <source>
        <dbReference type="Proteomes" id="UP000238479"/>
    </source>
</evidence>
<dbReference type="EMBL" id="PDCK01000041">
    <property type="protein sequence ID" value="PRQ45946.1"/>
    <property type="molecule type" value="Genomic_DNA"/>
</dbReference>
<protein>
    <submittedName>
        <fullName evidence="2">Uncharacterized protein</fullName>
    </submittedName>
</protein>
<proteinExistence type="predicted"/>